<dbReference type="GeneID" id="116305276"/>
<dbReference type="GO" id="GO:0016020">
    <property type="term" value="C:membrane"/>
    <property type="evidence" value="ECO:0007669"/>
    <property type="project" value="UniProtKB-SubCell"/>
</dbReference>
<evidence type="ECO:0000313" key="12">
    <source>
        <dbReference type="RefSeq" id="XP_031571016.1"/>
    </source>
</evidence>
<sequence length="149" mass="15658">MVCRYFGVVFVLFFMMTSVNAKDNSSVAVTPSPVIALNSTIAANMTAAPSPVIISTSSAPTSASIRDTSSISPTSTSTSHVIPATSPTPTPPSTTAPTKKPNPHEKPTKGRSFDSASFFGGIILGVILAIASFVGYTFWQNKRKSYHSL</sequence>
<dbReference type="KEGG" id="aten:116305276"/>
<evidence type="ECO:0000256" key="7">
    <source>
        <dbReference type="ARBA" id="ARBA00023180"/>
    </source>
</evidence>
<feature type="compositionally biased region" description="Basic and acidic residues" evidence="8">
    <location>
        <begin position="102"/>
        <end position="112"/>
    </location>
</feature>
<dbReference type="Pfam" id="PF05283">
    <property type="entry name" value="MGC-24"/>
    <property type="match status" value="1"/>
</dbReference>
<dbReference type="InterPro" id="IPR007947">
    <property type="entry name" value="CD164_MGC24"/>
</dbReference>
<keyword evidence="6 9" id="KW-0472">Membrane</keyword>
<keyword evidence="7" id="KW-0325">Glycoprotein</keyword>
<reference evidence="12" key="1">
    <citation type="submission" date="2025-08" db="UniProtKB">
        <authorList>
            <consortium name="RefSeq"/>
        </authorList>
    </citation>
    <scope>IDENTIFICATION</scope>
    <source>
        <tissue evidence="12">Tentacle</tissue>
    </source>
</reference>
<evidence type="ECO:0000256" key="6">
    <source>
        <dbReference type="ARBA" id="ARBA00023136"/>
    </source>
</evidence>
<evidence type="ECO:0000256" key="8">
    <source>
        <dbReference type="SAM" id="MobiDB-lite"/>
    </source>
</evidence>
<keyword evidence="11" id="KW-1185">Reference proteome</keyword>
<protein>
    <submittedName>
        <fullName evidence="12">Sialomucin core protein 24-like</fullName>
    </submittedName>
</protein>
<evidence type="ECO:0000256" key="10">
    <source>
        <dbReference type="SAM" id="SignalP"/>
    </source>
</evidence>
<accession>A0A6P8IUN7</accession>
<dbReference type="PANTHER" id="PTHR11337">
    <property type="entry name" value="MUCIN/PORIMIN"/>
    <property type="match status" value="1"/>
</dbReference>
<dbReference type="PANTHER" id="PTHR11337:SF8">
    <property type="entry name" value="VISGUN, ISOFORM E"/>
    <property type="match status" value="1"/>
</dbReference>
<feature type="compositionally biased region" description="Low complexity" evidence="8">
    <location>
        <begin position="57"/>
        <end position="85"/>
    </location>
</feature>
<comment type="subcellular location">
    <subcellularLocation>
        <location evidence="1">Membrane</location>
        <topology evidence="1">Single-pass type I membrane protein</topology>
    </subcellularLocation>
</comment>
<name>A0A6P8IUN7_ACTTE</name>
<dbReference type="AlphaFoldDB" id="A0A6P8IUN7"/>
<evidence type="ECO:0000256" key="1">
    <source>
        <dbReference type="ARBA" id="ARBA00004479"/>
    </source>
</evidence>
<keyword evidence="4 10" id="KW-0732">Signal</keyword>
<evidence type="ECO:0000256" key="2">
    <source>
        <dbReference type="ARBA" id="ARBA00005341"/>
    </source>
</evidence>
<dbReference type="RefSeq" id="XP_031571016.1">
    <property type="nucleotide sequence ID" value="XM_031715156.1"/>
</dbReference>
<organism evidence="11 12">
    <name type="scientific">Actinia tenebrosa</name>
    <name type="common">Australian red waratah sea anemone</name>
    <dbReference type="NCBI Taxonomy" id="6105"/>
    <lineage>
        <taxon>Eukaryota</taxon>
        <taxon>Metazoa</taxon>
        <taxon>Cnidaria</taxon>
        <taxon>Anthozoa</taxon>
        <taxon>Hexacorallia</taxon>
        <taxon>Actiniaria</taxon>
        <taxon>Actiniidae</taxon>
        <taxon>Actinia</taxon>
    </lineage>
</organism>
<evidence type="ECO:0000313" key="11">
    <source>
        <dbReference type="Proteomes" id="UP000515163"/>
    </source>
</evidence>
<dbReference type="GO" id="GO:0031410">
    <property type="term" value="C:cytoplasmic vesicle"/>
    <property type="evidence" value="ECO:0007669"/>
    <property type="project" value="TreeGrafter"/>
</dbReference>
<feature type="signal peptide" evidence="10">
    <location>
        <begin position="1"/>
        <end position="21"/>
    </location>
</feature>
<keyword evidence="3 9" id="KW-0812">Transmembrane</keyword>
<feature type="region of interest" description="Disordered" evidence="8">
    <location>
        <begin position="57"/>
        <end position="112"/>
    </location>
</feature>
<dbReference type="Proteomes" id="UP000515163">
    <property type="component" value="Unplaced"/>
</dbReference>
<feature type="chain" id="PRO_5027909288" evidence="10">
    <location>
        <begin position="22"/>
        <end position="149"/>
    </location>
</feature>
<comment type="similarity">
    <text evidence="2">Belongs to the CD164 family.</text>
</comment>
<evidence type="ECO:0000256" key="4">
    <source>
        <dbReference type="ARBA" id="ARBA00022729"/>
    </source>
</evidence>
<gene>
    <name evidence="12" type="primary">LOC116305276</name>
</gene>
<keyword evidence="5 9" id="KW-1133">Transmembrane helix</keyword>
<evidence type="ECO:0000256" key="3">
    <source>
        <dbReference type="ARBA" id="ARBA00022692"/>
    </source>
</evidence>
<evidence type="ECO:0000256" key="9">
    <source>
        <dbReference type="SAM" id="Phobius"/>
    </source>
</evidence>
<evidence type="ECO:0000256" key="5">
    <source>
        <dbReference type="ARBA" id="ARBA00022989"/>
    </source>
</evidence>
<dbReference type="InParanoid" id="A0A6P8IUN7"/>
<dbReference type="OrthoDB" id="10424543at2759"/>
<feature type="transmembrane region" description="Helical" evidence="9">
    <location>
        <begin position="118"/>
        <end position="139"/>
    </location>
</feature>
<proteinExistence type="inferred from homology"/>